<name>A0A7X1TMA2_9MICC</name>
<feature type="compositionally biased region" description="Basic and acidic residues" evidence="5">
    <location>
        <begin position="139"/>
        <end position="162"/>
    </location>
</feature>
<dbReference type="PROSITE" id="PS51257">
    <property type="entry name" value="PROKAR_LIPOPROTEIN"/>
    <property type="match status" value="1"/>
</dbReference>
<protein>
    <submittedName>
        <fullName evidence="7">ABC transporter substrate-binding protein</fullName>
    </submittedName>
</protein>
<dbReference type="InterPro" id="IPR050492">
    <property type="entry name" value="Bact_metal-bind_prot9"/>
</dbReference>
<dbReference type="GO" id="GO:0030313">
    <property type="term" value="C:cell envelope"/>
    <property type="evidence" value="ECO:0007669"/>
    <property type="project" value="UniProtKB-SubCell"/>
</dbReference>
<dbReference type="RefSeq" id="WP_152811894.1">
    <property type="nucleotide sequence ID" value="NZ_VJXX01000001.1"/>
</dbReference>
<dbReference type="EMBL" id="VJXX01000001">
    <property type="protein sequence ID" value="MPY09474.1"/>
    <property type="molecule type" value="Genomic_DNA"/>
</dbReference>
<keyword evidence="4 6" id="KW-0732">Signal</keyword>
<dbReference type="PANTHER" id="PTHR42953">
    <property type="entry name" value="HIGH-AFFINITY ZINC UPTAKE SYSTEM PROTEIN ZNUA-RELATED"/>
    <property type="match status" value="1"/>
</dbReference>
<sequence>MPASRPLAVTALLAASALGLAACGGGTPDGGADAGSAGAGGVLSVVTSTNVFGNIASVVGGEDVEVTSIVDSLSQDPHSYEATVQDKLSVSEADLVIENGGGYDTFLGRLAEETGVGAVLNAVELSGLEDAAESEEHADEAAGHAEEAESSEAGHADEDGHGHGAFNEHVWYDLPAMVTLADAIADELGRLDGANADAYQERADAFAAELQPVQDRLAALAAEGAGKEVAVTEPVPAYLLEAAGLENVTPEGFSEAVEEETDVPVAALNEMKDLVSGGRLAFLAYNDQTEGSQTEAVRSAADGAGLPVLDFTETLPDGEDYVSWMTANTDTVEAALEG</sequence>
<feature type="signal peptide" evidence="6">
    <location>
        <begin position="1"/>
        <end position="21"/>
    </location>
</feature>
<dbReference type="SUPFAM" id="SSF53807">
    <property type="entry name" value="Helical backbone' metal receptor"/>
    <property type="match status" value="1"/>
</dbReference>
<reference evidence="8" key="1">
    <citation type="submission" date="2019-07" db="EMBL/GenBank/DDBJ databases">
        <title>Arthrobacter KR32 sp. nov., isolated from mountain cheese made of cows milk.</title>
        <authorList>
            <person name="Flegler A."/>
        </authorList>
    </citation>
    <scope>NUCLEOTIDE SEQUENCE [LARGE SCALE GENOMIC DNA]</scope>
    <source>
        <strain evidence="8">KR32</strain>
    </source>
</reference>
<dbReference type="AlphaFoldDB" id="A0A7X1TMA2"/>
<dbReference type="OrthoDB" id="5296019at2"/>
<evidence type="ECO:0000313" key="7">
    <source>
        <dbReference type="EMBL" id="MPY09474.1"/>
    </source>
</evidence>
<accession>A0A7X1TMA2</accession>
<proteinExistence type="predicted"/>
<evidence type="ECO:0000256" key="1">
    <source>
        <dbReference type="ARBA" id="ARBA00004196"/>
    </source>
</evidence>
<dbReference type="Gene3D" id="3.40.50.1980">
    <property type="entry name" value="Nitrogenase molybdenum iron protein domain"/>
    <property type="match status" value="2"/>
</dbReference>
<gene>
    <name evidence="7" type="ORF">FNH21_01840</name>
</gene>
<feature type="region of interest" description="Disordered" evidence="5">
    <location>
        <begin position="130"/>
        <end position="164"/>
    </location>
</feature>
<feature type="chain" id="PRO_5039567277" evidence="6">
    <location>
        <begin position="22"/>
        <end position="338"/>
    </location>
</feature>
<dbReference type="Pfam" id="PF01297">
    <property type="entry name" value="ZnuA"/>
    <property type="match status" value="1"/>
</dbReference>
<dbReference type="Proteomes" id="UP000326464">
    <property type="component" value="Unassembled WGS sequence"/>
</dbReference>
<comment type="caution">
    <text evidence="7">The sequence shown here is derived from an EMBL/GenBank/DDBJ whole genome shotgun (WGS) entry which is preliminary data.</text>
</comment>
<evidence type="ECO:0000256" key="2">
    <source>
        <dbReference type="ARBA" id="ARBA00022448"/>
    </source>
</evidence>
<keyword evidence="3" id="KW-0479">Metal-binding</keyword>
<dbReference type="GO" id="GO:0030001">
    <property type="term" value="P:metal ion transport"/>
    <property type="evidence" value="ECO:0007669"/>
    <property type="project" value="InterPro"/>
</dbReference>
<comment type="subcellular location">
    <subcellularLocation>
        <location evidence="1">Cell envelope</location>
    </subcellularLocation>
</comment>
<evidence type="ECO:0000256" key="5">
    <source>
        <dbReference type="SAM" id="MobiDB-lite"/>
    </source>
</evidence>
<evidence type="ECO:0000256" key="3">
    <source>
        <dbReference type="ARBA" id="ARBA00022723"/>
    </source>
</evidence>
<evidence type="ECO:0000313" key="8">
    <source>
        <dbReference type="Proteomes" id="UP000326464"/>
    </source>
</evidence>
<organism evidence="7 8">
    <name type="scientific">Arthrobacter bussei</name>
    <dbReference type="NCBI Taxonomy" id="2594179"/>
    <lineage>
        <taxon>Bacteria</taxon>
        <taxon>Bacillati</taxon>
        <taxon>Actinomycetota</taxon>
        <taxon>Actinomycetes</taxon>
        <taxon>Micrococcales</taxon>
        <taxon>Micrococcaceae</taxon>
        <taxon>Arthrobacter</taxon>
    </lineage>
</organism>
<dbReference type="InterPro" id="IPR006127">
    <property type="entry name" value="ZnuA-like"/>
</dbReference>
<evidence type="ECO:0000256" key="6">
    <source>
        <dbReference type="SAM" id="SignalP"/>
    </source>
</evidence>
<dbReference type="GO" id="GO:0046872">
    <property type="term" value="F:metal ion binding"/>
    <property type="evidence" value="ECO:0007669"/>
    <property type="project" value="UniProtKB-KW"/>
</dbReference>
<keyword evidence="2" id="KW-0813">Transport</keyword>
<dbReference type="PANTHER" id="PTHR42953:SF1">
    <property type="entry name" value="METAL-BINDING PROTEIN HI_0362-RELATED"/>
    <property type="match status" value="1"/>
</dbReference>
<evidence type="ECO:0000256" key="4">
    <source>
        <dbReference type="ARBA" id="ARBA00022729"/>
    </source>
</evidence>
<keyword evidence="8" id="KW-1185">Reference proteome</keyword>